<accession>A0AAW0EN04</accession>
<dbReference type="Proteomes" id="UP001430356">
    <property type="component" value="Unassembled WGS sequence"/>
</dbReference>
<evidence type="ECO:0000313" key="2">
    <source>
        <dbReference type="Proteomes" id="UP001430356"/>
    </source>
</evidence>
<dbReference type="EMBL" id="JAECZO010000054">
    <property type="protein sequence ID" value="KAK7195437.1"/>
    <property type="molecule type" value="Genomic_DNA"/>
</dbReference>
<gene>
    <name evidence="1" type="ORF">NESM_000470900</name>
</gene>
<proteinExistence type="predicted"/>
<name>A0AAW0EN04_9TRYP</name>
<dbReference type="AlphaFoldDB" id="A0AAW0EN04"/>
<protein>
    <submittedName>
        <fullName evidence="1">Uncharacterized protein</fullName>
    </submittedName>
</protein>
<organism evidence="1 2">
    <name type="scientific">Novymonas esmeraldas</name>
    <dbReference type="NCBI Taxonomy" id="1808958"/>
    <lineage>
        <taxon>Eukaryota</taxon>
        <taxon>Discoba</taxon>
        <taxon>Euglenozoa</taxon>
        <taxon>Kinetoplastea</taxon>
        <taxon>Metakinetoplastina</taxon>
        <taxon>Trypanosomatida</taxon>
        <taxon>Trypanosomatidae</taxon>
        <taxon>Novymonas</taxon>
    </lineage>
</organism>
<keyword evidence="2" id="KW-1185">Reference proteome</keyword>
<reference evidence="1 2" key="1">
    <citation type="journal article" date="2021" name="MBio">
        <title>A New Model Trypanosomatid, Novymonas esmeraldas: Genomic Perception of Its 'Candidatus Pandoraea novymonadis' Endosymbiont.</title>
        <authorList>
            <person name="Zakharova A."/>
            <person name="Saura A."/>
            <person name="Butenko A."/>
            <person name="Podesvova L."/>
            <person name="Warmusova S."/>
            <person name="Kostygov A.Y."/>
            <person name="Nenarokova A."/>
            <person name="Lukes J."/>
            <person name="Opperdoes F.R."/>
            <person name="Yurchenko V."/>
        </authorList>
    </citation>
    <scope>NUCLEOTIDE SEQUENCE [LARGE SCALE GENOMIC DNA]</scope>
    <source>
        <strain evidence="1 2">E262AT.01</strain>
    </source>
</reference>
<evidence type="ECO:0000313" key="1">
    <source>
        <dbReference type="EMBL" id="KAK7195437.1"/>
    </source>
</evidence>
<sequence>MRPPRTVYSVVFRNHTSDDVIVFVTYKSVSGLKTRTRVRVPANGSATAEERTYTLGTATLVMEIANIKLRPPGPLQRRVGASKLKAPFPGVEGPTKEYNVDIVGSGPDRRFTINPA</sequence>
<comment type="caution">
    <text evidence="1">The sequence shown here is derived from an EMBL/GenBank/DDBJ whole genome shotgun (WGS) entry which is preliminary data.</text>
</comment>